<feature type="region of interest" description="Disordered" evidence="1">
    <location>
        <begin position="168"/>
        <end position="211"/>
    </location>
</feature>
<feature type="compositionally biased region" description="Low complexity" evidence="1">
    <location>
        <begin position="450"/>
        <end position="461"/>
    </location>
</feature>
<evidence type="ECO:0000313" key="3">
    <source>
        <dbReference type="Proteomes" id="UP000612055"/>
    </source>
</evidence>
<gene>
    <name evidence="2" type="ORF">HYH03_013844</name>
</gene>
<reference evidence="2" key="1">
    <citation type="journal article" date="2020" name="bioRxiv">
        <title>Comparative genomics of Chlamydomonas.</title>
        <authorList>
            <person name="Craig R.J."/>
            <person name="Hasan A.R."/>
            <person name="Ness R.W."/>
            <person name="Keightley P.D."/>
        </authorList>
    </citation>
    <scope>NUCLEOTIDE SEQUENCE</scope>
    <source>
        <strain evidence="2">CCAP 11/70</strain>
    </source>
</reference>
<dbReference type="EMBL" id="JAEHOE010000095">
    <property type="protein sequence ID" value="KAG2487565.1"/>
    <property type="molecule type" value="Genomic_DNA"/>
</dbReference>
<feature type="compositionally biased region" description="Low complexity" evidence="1">
    <location>
        <begin position="729"/>
        <end position="746"/>
    </location>
</feature>
<keyword evidence="3" id="KW-1185">Reference proteome</keyword>
<feature type="region of interest" description="Disordered" evidence="1">
    <location>
        <begin position="404"/>
        <end position="491"/>
    </location>
</feature>
<dbReference type="PANTHER" id="PTHR34365">
    <property type="entry name" value="ENOLASE (DUF1399)"/>
    <property type="match status" value="1"/>
</dbReference>
<evidence type="ECO:0000313" key="2">
    <source>
        <dbReference type="EMBL" id="KAG2487565.1"/>
    </source>
</evidence>
<evidence type="ECO:0000256" key="1">
    <source>
        <dbReference type="SAM" id="MobiDB-lite"/>
    </source>
</evidence>
<name>A0A835XVE5_9CHLO</name>
<comment type="caution">
    <text evidence="2">The sequence shown here is derived from an EMBL/GenBank/DDBJ whole genome shotgun (WGS) entry which is preliminary data.</text>
</comment>
<dbReference type="PANTHER" id="PTHR34365:SF7">
    <property type="entry name" value="GLYCINE-RICH DOMAIN-CONTAINING PROTEIN 1"/>
    <property type="match status" value="1"/>
</dbReference>
<feature type="region of interest" description="Disordered" evidence="1">
    <location>
        <begin position="590"/>
        <end position="612"/>
    </location>
</feature>
<feature type="compositionally biased region" description="Pro residues" evidence="1">
    <location>
        <begin position="176"/>
        <end position="188"/>
    </location>
</feature>
<dbReference type="InterPro" id="IPR009836">
    <property type="entry name" value="GRDP-like"/>
</dbReference>
<protein>
    <submittedName>
        <fullName evidence="2">Uncharacterized protein</fullName>
    </submittedName>
</protein>
<feature type="region of interest" description="Disordered" evidence="1">
    <location>
        <begin position="729"/>
        <end position="755"/>
    </location>
</feature>
<feature type="compositionally biased region" description="Pro residues" evidence="1">
    <location>
        <begin position="418"/>
        <end position="430"/>
    </location>
</feature>
<dbReference type="AlphaFoldDB" id="A0A835XVE5"/>
<organism evidence="2 3">
    <name type="scientific">Edaphochlamys debaryana</name>
    <dbReference type="NCBI Taxonomy" id="47281"/>
    <lineage>
        <taxon>Eukaryota</taxon>
        <taxon>Viridiplantae</taxon>
        <taxon>Chlorophyta</taxon>
        <taxon>core chlorophytes</taxon>
        <taxon>Chlorophyceae</taxon>
        <taxon>CS clade</taxon>
        <taxon>Chlamydomonadales</taxon>
        <taxon>Chlamydomonadales incertae sedis</taxon>
        <taxon>Edaphochlamys</taxon>
    </lineage>
</organism>
<sequence length="861" mass="88327">MSATSGSSDPRMPAAELAFEQLERVHDALSVDLVMETGQALSLLVATDLYPLGGLYSGPWAELAVRRYTRYWLPLLLAQSDAADREALVPPLDVALVWLLHRASDIDAYVDDCNNITCSAGVLREPELLAAGTAQALAFSDGSSGVGEASSYAWQEYAALEDCAPSGGRWGNHTPATPPQPFWPPQLPVAPSSSGVGSSRSSGGPSHRRPPAAWEVEMQSRLQASLPRAAWLLRRLTQAGFGGSRAELEAAVERYYRFLLLAQRYQYESLLFPPDVQLVWWAHKAHNSAYLADMDLLMGCPFDMAMPDPADDPEAARRTADLYEEEYGLPYDMSYCTAASAAPVSGVAPSSCDTAEGSCSGLSGGPTALTAAAAAPSTLQDSIARWLAPVLLMLDSSTVGPIGWAGNNGKGGSSGAQPVPPPMPSTPPLHAPMWRRASVEAPPDPYSYLQHTQHSQPFSQHSQHRRSVGSSTPSQQGPGPGPGPARLRHGLSSPLTRMAGALMGLPRALRRQVSTGTVTLTSEQPQQTGGLYGMSAAALAAARASNEPLPSERRRTLLAEAEAAAAAGALGACTASNCTYRHTETGAVTSSITEPDGANGQPSQPPQQQLSEPLVVPLSSEVLAIFHMTAQGSTCGPGSRQRNGGVALRSSIGGGSSTLRACPVPRAGATLRYLVWLAERELPAALAAAEAGSGGGGGGGAGGGATSGKGWGAGRRLLAKLGLRSATASASSSGSLPRSRSRSTSGSGSGSSGDAKLDKAVAKALARSLVAAAAGFSSLRNLPMSSDHPFWADACPGAVALAGLCELEGGAGAAGGPGGGAPGLQVRPSPQLQAVLRGEAWAQALAKAVAQASGSAAGGGP</sequence>
<dbReference type="Pfam" id="PF07173">
    <property type="entry name" value="GRDP-like"/>
    <property type="match status" value="1"/>
</dbReference>
<dbReference type="Proteomes" id="UP000612055">
    <property type="component" value="Unassembled WGS sequence"/>
</dbReference>
<proteinExistence type="predicted"/>
<accession>A0A835XVE5</accession>
<feature type="compositionally biased region" description="Low complexity" evidence="1">
    <location>
        <begin position="189"/>
        <end position="205"/>
    </location>
</feature>
<dbReference type="OrthoDB" id="2684236at2759"/>